<feature type="region of interest" description="Disordered" evidence="1">
    <location>
        <begin position="1"/>
        <end position="24"/>
    </location>
</feature>
<dbReference type="EMBL" id="BGZK01000757">
    <property type="protein sequence ID" value="GBP59290.1"/>
    <property type="molecule type" value="Genomic_DNA"/>
</dbReference>
<accession>A0A4C1X8C0</accession>
<dbReference type="Proteomes" id="UP000299102">
    <property type="component" value="Unassembled WGS sequence"/>
</dbReference>
<sequence length="162" mass="17084">MTTSPDGNVAAPSFINDTPGGVAPARVQTSGGRRAAGAVGRILTTAFASLAAVVAEVYKPPMYNLLKPDLFAENLGHTVLKLPVSGYVKRGSNPQKRNNINALNSNLDPSPNSDYGTDPDSNHVIVSGPGPYSQFDSGYVFSFRSEFGSRLCSPPCHQSLSE</sequence>
<name>A0A4C1X8C0_EUMVA</name>
<reference evidence="2 3" key="1">
    <citation type="journal article" date="2019" name="Commun. Biol.">
        <title>The bagworm genome reveals a unique fibroin gene that provides high tensile strength.</title>
        <authorList>
            <person name="Kono N."/>
            <person name="Nakamura H."/>
            <person name="Ohtoshi R."/>
            <person name="Tomita M."/>
            <person name="Numata K."/>
            <person name="Arakawa K."/>
        </authorList>
    </citation>
    <scope>NUCLEOTIDE SEQUENCE [LARGE SCALE GENOMIC DNA]</scope>
</reference>
<keyword evidence="3" id="KW-1185">Reference proteome</keyword>
<dbReference type="AlphaFoldDB" id="A0A4C1X8C0"/>
<organism evidence="2 3">
    <name type="scientific">Eumeta variegata</name>
    <name type="common">Bagworm moth</name>
    <name type="synonym">Eumeta japonica</name>
    <dbReference type="NCBI Taxonomy" id="151549"/>
    <lineage>
        <taxon>Eukaryota</taxon>
        <taxon>Metazoa</taxon>
        <taxon>Ecdysozoa</taxon>
        <taxon>Arthropoda</taxon>
        <taxon>Hexapoda</taxon>
        <taxon>Insecta</taxon>
        <taxon>Pterygota</taxon>
        <taxon>Neoptera</taxon>
        <taxon>Endopterygota</taxon>
        <taxon>Lepidoptera</taxon>
        <taxon>Glossata</taxon>
        <taxon>Ditrysia</taxon>
        <taxon>Tineoidea</taxon>
        <taxon>Psychidae</taxon>
        <taxon>Oiketicinae</taxon>
        <taxon>Eumeta</taxon>
    </lineage>
</organism>
<feature type="compositionally biased region" description="Polar residues" evidence="1">
    <location>
        <begin position="92"/>
        <end position="115"/>
    </location>
</feature>
<evidence type="ECO:0000313" key="3">
    <source>
        <dbReference type="Proteomes" id="UP000299102"/>
    </source>
</evidence>
<feature type="region of interest" description="Disordered" evidence="1">
    <location>
        <begin position="90"/>
        <end position="127"/>
    </location>
</feature>
<evidence type="ECO:0000256" key="1">
    <source>
        <dbReference type="SAM" id="MobiDB-lite"/>
    </source>
</evidence>
<evidence type="ECO:0000313" key="2">
    <source>
        <dbReference type="EMBL" id="GBP59290.1"/>
    </source>
</evidence>
<gene>
    <name evidence="2" type="ORF">EVAR_103246_1</name>
</gene>
<comment type="caution">
    <text evidence="2">The sequence shown here is derived from an EMBL/GenBank/DDBJ whole genome shotgun (WGS) entry which is preliminary data.</text>
</comment>
<protein>
    <submittedName>
        <fullName evidence="2">Uncharacterized protein</fullName>
    </submittedName>
</protein>
<proteinExistence type="predicted"/>